<dbReference type="PhylomeDB" id="A0A060TFA5"/>
<reference evidence="3" key="1">
    <citation type="submission" date="2014-02" db="EMBL/GenBank/DDBJ databases">
        <authorList>
            <person name="Genoscope - CEA"/>
        </authorList>
    </citation>
    <scope>NUCLEOTIDE SEQUENCE</scope>
    <source>
        <strain evidence="3">LS3</strain>
    </source>
</reference>
<feature type="domain" description="Alpha/beta hydrolase fold-3" evidence="2">
    <location>
        <begin position="92"/>
        <end position="308"/>
    </location>
</feature>
<dbReference type="AlphaFoldDB" id="A0A060TFA5"/>
<accession>A0A060TFA5</accession>
<evidence type="ECO:0000259" key="2">
    <source>
        <dbReference type="Pfam" id="PF07859"/>
    </source>
</evidence>
<keyword evidence="1" id="KW-0378">Hydrolase</keyword>
<dbReference type="PANTHER" id="PTHR48081:SF8">
    <property type="entry name" value="ALPHA_BETA HYDROLASE FOLD-3 DOMAIN-CONTAINING PROTEIN-RELATED"/>
    <property type="match status" value="1"/>
</dbReference>
<dbReference type="SUPFAM" id="SSF53474">
    <property type="entry name" value="alpha/beta-Hydrolases"/>
    <property type="match status" value="1"/>
</dbReference>
<dbReference type="EMBL" id="HG937694">
    <property type="protein sequence ID" value="CDP37876.1"/>
    <property type="molecule type" value="Genomic_DNA"/>
</dbReference>
<dbReference type="InterPro" id="IPR013094">
    <property type="entry name" value="AB_hydrolase_3"/>
</dbReference>
<dbReference type="PANTHER" id="PTHR48081">
    <property type="entry name" value="AB HYDROLASE SUPERFAMILY PROTEIN C4A8.06C"/>
    <property type="match status" value="1"/>
</dbReference>
<organism evidence="3">
    <name type="scientific">Blastobotrys adeninivorans</name>
    <name type="common">Yeast</name>
    <name type="synonym">Arxula adeninivorans</name>
    <dbReference type="NCBI Taxonomy" id="409370"/>
    <lineage>
        <taxon>Eukaryota</taxon>
        <taxon>Fungi</taxon>
        <taxon>Dikarya</taxon>
        <taxon>Ascomycota</taxon>
        <taxon>Saccharomycotina</taxon>
        <taxon>Dipodascomycetes</taxon>
        <taxon>Dipodascales</taxon>
        <taxon>Trichomonascaceae</taxon>
        <taxon>Blastobotrys</taxon>
    </lineage>
</organism>
<evidence type="ECO:0000313" key="3">
    <source>
        <dbReference type="EMBL" id="CDP37876.1"/>
    </source>
</evidence>
<protein>
    <submittedName>
        <fullName evidence="3">ARAD1D21538p</fullName>
    </submittedName>
</protein>
<proteinExistence type="predicted"/>
<reference evidence="3" key="2">
    <citation type="submission" date="2014-06" db="EMBL/GenBank/DDBJ databases">
        <title>The complete genome of Blastobotrys (Arxula) adeninivorans LS3 - a yeast of biotechnological interest.</title>
        <authorList>
            <person name="Kunze G."/>
            <person name="Gaillardin C."/>
            <person name="Czernicka M."/>
            <person name="Durrens P."/>
            <person name="Martin T."/>
            <person name="Boer E."/>
            <person name="Gabaldon T."/>
            <person name="Cruz J."/>
            <person name="Talla E."/>
            <person name="Marck C."/>
            <person name="Goffeau A."/>
            <person name="Barbe V."/>
            <person name="Baret P."/>
            <person name="Baronian K."/>
            <person name="Beier S."/>
            <person name="Bleykasten C."/>
            <person name="Bode R."/>
            <person name="Casaregola S."/>
            <person name="Despons L."/>
            <person name="Fairhead C."/>
            <person name="Giersberg M."/>
            <person name="Gierski P."/>
            <person name="Hahnel U."/>
            <person name="Hartmann A."/>
            <person name="Jankowska D."/>
            <person name="Jubin C."/>
            <person name="Jung P."/>
            <person name="Lafontaine I."/>
            <person name="Leh-Louis V."/>
            <person name="Lemaire M."/>
            <person name="Marcet-Houben M."/>
            <person name="Mascher M."/>
            <person name="Morel G."/>
            <person name="Richard G.-F."/>
            <person name="Riechen J."/>
            <person name="Sacerdot C."/>
            <person name="Sarkar A."/>
            <person name="Savel G."/>
            <person name="Schacherer J."/>
            <person name="Sherman D."/>
            <person name="Straub M.-L."/>
            <person name="Stein N."/>
            <person name="Thierry A."/>
            <person name="Trautwein-Schult A."/>
            <person name="Westhof E."/>
            <person name="Worch S."/>
            <person name="Dujon B."/>
            <person name="Souciet J.-L."/>
            <person name="Wincker P."/>
            <person name="Scholz U."/>
            <person name="Neuveglise N."/>
        </authorList>
    </citation>
    <scope>NUCLEOTIDE SEQUENCE</scope>
    <source>
        <strain evidence="3">LS3</strain>
    </source>
</reference>
<dbReference type="Pfam" id="PF07859">
    <property type="entry name" value="Abhydrolase_3"/>
    <property type="match status" value="1"/>
</dbReference>
<dbReference type="GO" id="GO:0016787">
    <property type="term" value="F:hydrolase activity"/>
    <property type="evidence" value="ECO:0007669"/>
    <property type="project" value="UniProtKB-KW"/>
</dbReference>
<dbReference type="Gene3D" id="3.40.50.1820">
    <property type="entry name" value="alpha/beta hydrolase"/>
    <property type="match status" value="1"/>
</dbReference>
<gene>
    <name evidence="3" type="ORF">GNLVRS02_ARAD1D21538g</name>
</gene>
<name>A0A060TFA5_BLAAD</name>
<sequence>MPDRPLDEKLLGEYDPQFVEFYNSLMRRQTVMHEMSVEDARRAYDMSMIAEGEPAEVESQVDHEITYEGGSYQVRVFTPKGPTPKGGYPCFIYYHGGGWVVGCLKTDAVYCTHWANHANCVVVSVNYRHAPEHPFPAAVDDAWHSFTWVHDNASKLNVNPHRVAVGGTSAGGNLTANVCHMVNLYNAESKKPYPPLAYQMLFIASLDNGMGKLKYPSVMKYLNVAGAGAELLLWFSEKYFPEKSALSDVRASPMQYPDASFQQLPPTYFIVAGMDMLRDEAIAYHEKLLKFGIKSELNVYQGMPHIFFGMRAVLEKADQAITGSMEALKKAFNSTSTKL</sequence>
<dbReference type="InterPro" id="IPR050300">
    <property type="entry name" value="GDXG_lipolytic_enzyme"/>
</dbReference>
<evidence type="ECO:0000256" key="1">
    <source>
        <dbReference type="ARBA" id="ARBA00022801"/>
    </source>
</evidence>
<dbReference type="InterPro" id="IPR029058">
    <property type="entry name" value="AB_hydrolase_fold"/>
</dbReference>
<dbReference type="SMR" id="A0A060TFA5"/>